<keyword evidence="1" id="KW-0472">Membrane</keyword>
<feature type="transmembrane region" description="Helical" evidence="1">
    <location>
        <begin position="177"/>
        <end position="194"/>
    </location>
</feature>
<dbReference type="AlphaFoldDB" id="A0A1K0JWH9"/>
<accession>A0A1K0JWH9</accession>
<dbReference type="RefSeq" id="WP_340529414.1">
    <property type="nucleotide sequence ID" value="NZ_FMSH01000472.1"/>
</dbReference>
<keyword evidence="1" id="KW-0812">Transmembrane</keyword>
<feature type="transmembrane region" description="Helical" evidence="1">
    <location>
        <begin position="109"/>
        <end position="127"/>
    </location>
</feature>
<protein>
    <submittedName>
        <fullName evidence="2">Uncharacterized protein</fullName>
    </submittedName>
</protein>
<organism evidence="2">
    <name type="scientific">Cupriavidus necator</name>
    <name type="common">Alcaligenes eutrophus</name>
    <name type="synonym">Ralstonia eutropha</name>
    <dbReference type="NCBI Taxonomy" id="106590"/>
    <lineage>
        <taxon>Bacteria</taxon>
        <taxon>Pseudomonadati</taxon>
        <taxon>Pseudomonadota</taxon>
        <taxon>Betaproteobacteria</taxon>
        <taxon>Burkholderiales</taxon>
        <taxon>Burkholderiaceae</taxon>
        <taxon>Cupriavidus</taxon>
    </lineage>
</organism>
<gene>
    <name evidence="2" type="ORF">CNECB9_5230022</name>
</gene>
<feature type="transmembrane region" description="Helical" evidence="1">
    <location>
        <begin position="139"/>
        <end position="157"/>
    </location>
</feature>
<evidence type="ECO:0000256" key="1">
    <source>
        <dbReference type="SAM" id="Phobius"/>
    </source>
</evidence>
<reference evidence="2" key="1">
    <citation type="submission" date="2016-09" db="EMBL/GenBank/DDBJ databases">
        <authorList>
            <person name="Capua I."/>
            <person name="De Benedictis P."/>
            <person name="Joannis T."/>
            <person name="Lombin L.H."/>
            <person name="Cattoli G."/>
        </authorList>
    </citation>
    <scope>NUCLEOTIDE SEQUENCE</scope>
    <source>
        <strain evidence="2">B9</strain>
    </source>
</reference>
<feature type="transmembrane region" description="Helical" evidence="1">
    <location>
        <begin position="36"/>
        <end position="58"/>
    </location>
</feature>
<proteinExistence type="predicted"/>
<evidence type="ECO:0000313" key="2">
    <source>
        <dbReference type="EMBL" id="SCU94060.1"/>
    </source>
</evidence>
<sequence length="269" mass="30472">MTHPTGHTAATRDQSDALGLTILCLARHRSLDHLTLSMPALAGILLVPVAFNVGEWLLRDRISGMWVGVLRFWFDKLGIEGAVIEQLTRVAWFDFNLPYTNVVAPVPDVLTWSMTLIATVAVCLMTFRIRDQYLPLRYFLLFAVFIQATALLFFAVAPQSFPYTASRYVDNGVKTCASFLFLLPWGHALVYYIFDFSWPKKVFLTLLTLVFVVIAVPLQMALHVYLMVSCSLLMMPLLSFVFGPTMLVFGCIALYGWAMSWERVERRAL</sequence>
<dbReference type="EMBL" id="FMSH01000472">
    <property type="protein sequence ID" value="SCU94060.1"/>
    <property type="molecule type" value="Genomic_DNA"/>
</dbReference>
<name>A0A1K0JWH9_CUPNE</name>
<feature type="transmembrane region" description="Helical" evidence="1">
    <location>
        <begin position="206"/>
        <end position="226"/>
    </location>
</feature>
<keyword evidence="1" id="KW-1133">Transmembrane helix</keyword>
<feature type="transmembrane region" description="Helical" evidence="1">
    <location>
        <begin position="232"/>
        <end position="257"/>
    </location>
</feature>